<feature type="domain" description="DUF1553" evidence="3">
    <location>
        <begin position="468"/>
        <end position="721"/>
    </location>
</feature>
<dbReference type="Pfam" id="PF07587">
    <property type="entry name" value="PSD1"/>
    <property type="match status" value="1"/>
</dbReference>
<dbReference type="Pfam" id="PF07583">
    <property type="entry name" value="PSCyt2"/>
    <property type="match status" value="1"/>
</dbReference>
<accession>A0ABT1UJS4</accession>
<evidence type="ECO:0000256" key="1">
    <source>
        <dbReference type="SAM" id="SignalP"/>
    </source>
</evidence>
<feature type="signal peptide" evidence="1">
    <location>
        <begin position="1"/>
        <end position="23"/>
    </location>
</feature>
<dbReference type="InterPro" id="IPR022655">
    <property type="entry name" value="DUF1553"/>
</dbReference>
<name>A0ABT1UJS4_9GAMM</name>
<feature type="domain" description="DUF1549" evidence="2">
    <location>
        <begin position="71"/>
        <end position="277"/>
    </location>
</feature>
<sequence>MRLKLVSALLWGVTLALPSQAFAAEEKAAEPAKAEAGAAESGASKSKHWAYQPLKSPEAPAVKNKDWVRTPIDAFVLAPLEAKELAPSPEVERAAFIRRATLDAWGVIPTPEEVEAFVNDKSDNAYEKLADRLLASPKYGERQARRWLDLARYADSSGFTNDENRDNMWRYRDYVVKSFNEDKPYAQFVQEQLAGDELFPGNTDALIATGFIRSYPDDSNSRDLVQKKFQNQTDITDTVGEVFLAQTVGCARCHNHKFDKISMKEYYQLQSFFANVNAVDKIPVPVKGETEQEWVKANAKWEEAVKEIKAKRQALIDPVKDKARKYNYERFSLATQAALNKPESQWTPEDRWINHRYDSNEDEAAAALAFYQDNSAKGAYSYDPSYEKKAQEFKEINKELKKWEKLKPVKGSVYISAVSELGHPQQPPTHIRFAGQFDKPLEEVQPGFPAAISSEQPDIKPTAVSSGRRAALAKWIASPTNPLTARVFVNRVWGQYFGKGIVETVSDFGKAGTKPTNPELLDYLASNFIKQNWSVKKLHKEILLSSVYRQDSKPREDVAKADPDNKLLAVFPRQRLEAEQIRDSLLVAAAKLEDTVGGPPVFPEVPKGLNAGDKWPVDKTTKETNRRSLYVFTKRSVPYPMLDTFDMASAQQVHSKRDVTTTPLQSLALFNSDTVFGWSQSLAGRVINEAGADESDQLERLYQILFARSPTDEEKETLEGFLEEQEKVIKQKVAEGKFTASVPVGVKDAEKLDPVRSSAFVDLVHAVANSNEFVYRF</sequence>
<dbReference type="EMBL" id="JANIBM010000013">
    <property type="protein sequence ID" value="MCQ8181925.1"/>
    <property type="molecule type" value="Genomic_DNA"/>
</dbReference>
<dbReference type="PANTHER" id="PTHR35889">
    <property type="entry name" value="CYCLOINULO-OLIGOSACCHARIDE FRUCTANOTRANSFERASE-RELATED"/>
    <property type="match status" value="1"/>
</dbReference>
<dbReference type="InterPro" id="IPR011444">
    <property type="entry name" value="DUF1549"/>
</dbReference>
<proteinExistence type="predicted"/>
<dbReference type="PANTHER" id="PTHR35889:SF3">
    <property type="entry name" value="F-BOX DOMAIN-CONTAINING PROTEIN"/>
    <property type="match status" value="1"/>
</dbReference>
<keyword evidence="1" id="KW-0732">Signal</keyword>
<dbReference type="Proteomes" id="UP001524569">
    <property type="component" value="Unassembled WGS sequence"/>
</dbReference>
<organism evidence="4 5">
    <name type="scientific">Methylomonas aurea</name>
    <dbReference type="NCBI Taxonomy" id="2952224"/>
    <lineage>
        <taxon>Bacteria</taxon>
        <taxon>Pseudomonadati</taxon>
        <taxon>Pseudomonadota</taxon>
        <taxon>Gammaproteobacteria</taxon>
        <taxon>Methylococcales</taxon>
        <taxon>Methylococcaceae</taxon>
        <taxon>Methylomonas</taxon>
    </lineage>
</organism>
<dbReference type="RefSeq" id="WP_256611211.1">
    <property type="nucleotide sequence ID" value="NZ_JANIBM010000013.1"/>
</dbReference>
<feature type="chain" id="PRO_5047018454" evidence="1">
    <location>
        <begin position="24"/>
        <end position="777"/>
    </location>
</feature>
<gene>
    <name evidence="4" type="ORF">NP603_12470</name>
</gene>
<evidence type="ECO:0000259" key="2">
    <source>
        <dbReference type="Pfam" id="PF07583"/>
    </source>
</evidence>
<keyword evidence="5" id="KW-1185">Reference proteome</keyword>
<evidence type="ECO:0000313" key="5">
    <source>
        <dbReference type="Proteomes" id="UP001524569"/>
    </source>
</evidence>
<protein>
    <submittedName>
        <fullName evidence="4">DUF1549 and DUF1553 domain-containing protein</fullName>
    </submittedName>
</protein>
<evidence type="ECO:0000259" key="3">
    <source>
        <dbReference type="Pfam" id="PF07587"/>
    </source>
</evidence>
<evidence type="ECO:0000313" key="4">
    <source>
        <dbReference type="EMBL" id="MCQ8181925.1"/>
    </source>
</evidence>
<reference evidence="4 5" key="1">
    <citation type="submission" date="2022-07" db="EMBL/GenBank/DDBJ databases">
        <title>Methylomonas rivi sp. nov., Methylomonas rosea sp. nov., Methylomonas aureus sp. nov. and Methylomonas subterranea sp. nov., four novel methanotrophs isolated from a freshwater creek and the deep terrestrial subsurface.</title>
        <authorList>
            <person name="Abin C."/>
            <person name="Sankaranarayanan K."/>
            <person name="Garner C."/>
            <person name="Sindelar R."/>
            <person name="Kotary K."/>
            <person name="Garner R."/>
            <person name="Barclay S."/>
            <person name="Lawson P."/>
            <person name="Krumholz L."/>
        </authorList>
    </citation>
    <scope>NUCLEOTIDE SEQUENCE [LARGE SCALE GENOMIC DNA]</scope>
    <source>
        <strain evidence="4 5">SURF-1</strain>
    </source>
</reference>
<comment type="caution">
    <text evidence="4">The sequence shown here is derived from an EMBL/GenBank/DDBJ whole genome shotgun (WGS) entry which is preliminary data.</text>
</comment>